<keyword evidence="4" id="KW-1185">Reference proteome</keyword>
<evidence type="ECO:0000313" key="4">
    <source>
        <dbReference type="Proteomes" id="UP000278006"/>
    </source>
</evidence>
<keyword evidence="2" id="KW-0732">Signal</keyword>
<dbReference type="RefSeq" id="WP_122230051.1">
    <property type="nucleotide sequence ID" value="NZ_RDQO01000004.1"/>
</dbReference>
<feature type="chain" id="PRO_5018189717" evidence="2">
    <location>
        <begin position="24"/>
        <end position="180"/>
    </location>
</feature>
<dbReference type="AlphaFoldDB" id="A0A3M6QP14"/>
<evidence type="ECO:0000313" key="3">
    <source>
        <dbReference type="EMBL" id="RMX04794.1"/>
    </source>
</evidence>
<feature type="region of interest" description="Disordered" evidence="1">
    <location>
        <begin position="38"/>
        <end position="68"/>
    </location>
</feature>
<organism evidence="3 4">
    <name type="scientific">Corticibacter populi</name>
    <dbReference type="NCBI Taxonomy" id="1550736"/>
    <lineage>
        <taxon>Bacteria</taxon>
        <taxon>Pseudomonadati</taxon>
        <taxon>Pseudomonadota</taxon>
        <taxon>Betaproteobacteria</taxon>
        <taxon>Burkholderiales</taxon>
        <taxon>Comamonadaceae</taxon>
        <taxon>Corticibacter</taxon>
    </lineage>
</organism>
<evidence type="ECO:0000256" key="2">
    <source>
        <dbReference type="SAM" id="SignalP"/>
    </source>
</evidence>
<name>A0A3M6QP14_9BURK</name>
<dbReference type="EMBL" id="RDQO01000004">
    <property type="protein sequence ID" value="RMX04794.1"/>
    <property type="molecule type" value="Genomic_DNA"/>
</dbReference>
<accession>A0A3M6QP14</accession>
<proteinExistence type="predicted"/>
<reference evidence="3 4" key="1">
    <citation type="submission" date="2018-10" db="EMBL/GenBank/DDBJ databases">
        <title>Draft genome of Cortibacter populi DSM10536.</title>
        <authorList>
            <person name="Bernier A.-M."/>
            <person name="Bernard K."/>
        </authorList>
    </citation>
    <scope>NUCLEOTIDE SEQUENCE [LARGE SCALE GENOMIC DNA]</scope>
    <source>
        <strain evidence="3 4">DSM 105136</strain>
    </source>
</reference>
<gene>
    <name evidence="3" type="ORF">D8I35_13065</name>
</gene>
<dbReference type="Proteomes" id="UP000278006">
    <property type="component" value="Unassembled WGS sequence"/>
</dbReference>
<protein>
    <submittedName>
        <fullName evidence="3">Uncharacterized protein</fullName>
    </submittedName>
</protein>
<sequence>MPRQLTGIALALAALLAAGSAMAQQGYGQRYDRGYHPGYGSGYSNGHSHQYGGPGRPYQPPRQRYESRRSNHADVAIGALLIGGILGYALSQSAAPSQPQASAYAPPAPAYQGSYQGGYYDNGAYPPAAYVQSQPVYSQPVQTYQAPVAQPYYQAQPAPVQAQQYEYRDFNGRRYYRPVQ</sequence>
<feature type="signal peptide" evidence="2">
    <location>
        <begin position="1"/>
        <end position="23"/>
    </location>
</feature>
<comment type="caution">
    <text evidence="3">The sequence shown here is derived from an EMBL/GenBank/DDBJ whole genome shotgun (WGS) entry which is preliminary data.</text>
</comment>
<evidence type="ECO:0000256" key="1">
    <source>
        <dbReference type="SAM" id="MobiDB-lite"/>
    </source>
</evidence>